<dbReference type="PROSITE" id="PS50966">
    <property type="entry name" value="ZF_SWIM"/>
    <property type="match status" value="1"/>
</dbReference>
<evidence type="ECO:0000313" key="4">
    <source>
        <dbReference type="Proteomes" id="UP000664256"/>
    </source>
</evidence>
<keyword evidence="1" id="KW-0862">Zinc</keyword>
<accession>A0ABS3H7R2</accession>
<keyword evidence="1" id="KW-0863">Zinc-finger</keyword>
<evidence type="ECO:0000313" key="3">
    <source>
        <dbReference type="EMBL" id="MBO0449087.1"/>
    </source>
</evidence>
<dbReference type="RefSeq" id="WP_206903251.1">
    <property type="nucleotide sequence ID" value="NZ_JAFLVT010000008.1"/>
</dbReference>
<keyword evidence="4" id="KW-1185">Reference proteome</keyword>
<gene>
    <name evidence="3" type="ORF">JZO76_06005</name>
</gene>
<reference evidence="3 4" key="1">
    <citation type="submission" date="2021-03" db="EMBL/GenBank/DDBJ databases">
        <title>Enterococcal diversity collection.</title>
        <authorList>
            <person name="Gilmore M.S."/>
            <person name="Schwartzman J."/>
            <person name="Van Tyne D."/>
            <person name="Martin M."/>
            <person name="Earl A.M."/>
            <person name="Manson A.L."/>
            <person name="Straub T."/>
            <person name="Salamzade R."/>
            <person name="Saavedra J."/>
            <person name="Lebreton F."/>
            <person name="Prichula J."/>
            <person name="Schaufler K."/>
            <person name="Gaca A."/>
            <person name="Sgardioli B."/>
            <person name="Wagenaar J."/>
            <person name="Strong T."/>
        </authorList>
    </citation>
    <scope>NUCLEOTIDE SEQUENCE [LARGE SCALE GENOMIC DNA]</scope>
    <source>
        <strain evidence="3 4">MJM12</strain>
    </source>
</reference>
<comment type="caution">
    <text evidence="3">The sequence shown here is derived from an EMBL/GenBank/DDBJ whole genome shotgun (WGS) entry which is preliminary data.</text>
</comment>
<proteinExistence type="predicted"/>
<protein>
    <recommendedName>
        <fullName evidence="2">SWIM-type domain-containing protein</fullName>
    </recommendedName>
</protein>
<keyword evidence="1" id="KW-0479">Metal-binding</keyword>
<sequence>MNWQALFEPQILFRGEELFEEDKVISFEIKGSEIFAEVESSASDGYYEVYLRLDQTKQSLVAMTCDCPYAESGRHCKHVAATAFCFYATNKKEYLQQASYEEVLSLIRNVEGSELRAFLLAEMAHNVALQAAFLQRFGKKIGLQGRINLNFTARKCKIFLIRMLIMMVLWIMK</sequence>
<dbReference type="InterPro" id="IPR007527">
    <property type="entry name" value="Znf_SWIM"/>
</dbReference>
<feature type="domain" description="SWIM-type" evidence="2">
    <location>
        <begin position="47"/>
        <end position="87"/>
    </location>
</feature>
<dbReference type="Proteomes" id="UP000664256">
    <property type="component" value="Unassembled WGS sequence"/>
</dbReference>
<evidence type="ECO:0000256" key="1">
    <source>
        <dbReference type="PROSITE-ProRule" id="PRU00325"/>
    </source>
</evidence>
<dbReference type="EMBL" id="JAFLVT010000008">
    <property type="protein sequence ID" value="MBO0449087.1"/>
    <property type="molecule type" value="Genomic_DNA"/>
</dbReference>
<evidence type="ECO:0000259" key="2">
    <source>
        <dbReference type="PROSITE" id="PS50966"/>
    </source>
</evidence>
<name>A0ABS3H7R2_9ENTE</name>
<organism evidence="3 4">
    <name type="scientific">Candidatus Enterococcus myersii</name>
    <dbReference type="NCBI Taxonomy" id="2815322"/>
    <lineage>
        <taxon>Bacteria</taxon>
        <taxon>Bacillati</taxon>
        <taxon>Bacillota</taxon>
        <taxon>Bacilli</taxon>
        <taxon>Lactobacillales</taxon>
        <taxon>Enterococcaceae</taxon>
        <taxon>Enterococcus</taxon>
    </lineage>
</organism>